<dbReference type="GO" id="GO:0016491">
    <property type="term" value="F:oxidoreductase activity"/>
    <property type="evidence" value="ECO:0007669"/>
    <property type="project" value="InterPro"/>
</dbReference>
<keyword evidence="4" id="KW-1185">Reference proteome</keyword>
<evidence type="ECO:0000313" key="5">
    <source>
        <dbReference type="Proteomes" id="UP000570010"/>
    </source>
</evidence>
<reference evidence="3 4" key="1">
    <citation type="submission" date="2020-02" db="EMBL/GenBank/DDBJ databases">
        <title>Bacillus aquiflavi sp. nov., isolated from yellow water of strong flavor Chinese baijiu in Yibin region of China.</title>
        <authorList>
            <person name="Xie J."/>
        </authorList>
    </citation>
    <scope>NUCLEOTIDE SEQUENCE [LARGE SCALE GENOMIC DNA]</scope>
    <source>
        <strain evidence="3 4">3H-10</strain>
    </source>
</reference>
<proteinExistence type="predicted"/>
<dbReference type="CDD" id="cd00657">
    <property type="entry name" value="Ferritin_like"/>
    <property type="match status" value="1"/>
</dbReference>
<dbReference type="Pfam" id="PF02915">
    <property type="entry name" value="Rubrerythrin"/>
    <property type="match status" value="1"/>
</dbReference>
<gene>
    <name evidence="3" type="ORF">G4D64_11560</name>
    <name evidence="2" type="ORF">H1Z61_12170</name>
</gene>
<dbReference type="InterPro" id="IPR009078">
    <property type="entry name" value="Ferritin-like_SF"/>
</dbReference>
<reference evidence="2 5" key="2">
    <citation type="submission" date="2020-07" db="EMBL/GenBank/DDBJ databases">
        <authorList>
            <person name="Feng H."/>
        </authorList>
    </citation>
    <scope>NUCLEOTIDE SEQUENCE [LARGE SCALE GENOMIC DNA]</scope>
    <source>
        <strain evidence="5">s-12</strain>
        <strain evidence="2">S-12</strain>
    </source>
</reference>
<dbReference type="SUPFAM" id="SSF47240">
    <property type="entry name" value="Ferritin-like"/>
    <property type="match status" value="1"/>
</dbReference>
<feature type="domain" description="Rubrerythrin diiron-binding" evidence="1">
    <location>
        <begin position="93"/>
        <end position="142"/>
    </location>
</feature>
<sequence length="146" mass="17284">MYVPYYDVESSSRQDSLVYDIARAINGEYSTIICYGVLAEKAPNSKTRKRILEIRSDEVRHFETFSKIYTALTGRQPKPRQIEPCPEKYRKGLEAAFIDEQETVDFYLDIIDKTNDPYIRRQFRRAASDEQNHAVWFLRFLMKQGR</sequence>
<comment type="caution">
    <text evidence="3">The sequence shown here is derived from an EMBL/GenBank/DDBJ whole genome shotgun (WGS) entry which is preliminary data.</text>
</comment>
<protein>
    <submittedName>
        <fullName evidence="3">Ferritin-like domain-containing protein</fullName>
    </submittedName>
</protein>
<dbReference type="RefSeq" id="WP_163242507.1">
    <property type="nucleotide sequence ID" value="NZ_CP082780.1"/>
</dbReference>
<dbReference type="EMBL" id="JACEIO010000029">
    <property type="protein sequence ID" value="MBA4537863.1"/>
    <property type="molecule type" value="Genomic_DNA"/>
</dbReference>
<dbReference type="EMBL" id="JAAIWN010000027">
    <property type="protein sequence ID" value="NEY82119.1"/>
    <property type="molecule type" value="Genomic_DNA"/>
</dbReference>
<dbReference type="AlphaFoldDB" id="A0A6B3VVP8"/>
<evidence type="ECO:0000313" key="3">
    <source>
        <dbReference type="EMBL" id="NEY82119.1"/>
    </source>
</evidence>
<dbReference type="InterPro" id="IPR003251">
    <property type="entry name" value="Rr_diiron-bd_dom"/>
</dbReference>
<name>A0A6B3VVP8_9BACI</name>
<dbReference type="Proteomes" id="UP000472971">
    <property type="component" value="Unassembled WGS sequence"/>
</dbReference>
<dbReference type="Gene3D" id="1.20.5.420">
    <property type="entry name" value="Immunoglobulin FC, subunit C"/>
    <property type="match status" value="2"/>
</dbReference>
<dbReference type="Proteomes" id="UP000570010">
    <property type="component" value="Unassembled WGS sequence"/>
</dbReference>
<accession>A0A6B3VVP8</accession>
<evidence type="ECO:0000259" key="1">
    <source>
        <dbReference type="Pfam" id="PF02915"/>
    </source>
</evidence>
<evidence type="ECO:0000313" key="4">
    <source>
        <dbReference type="Proteomes" id="UP000472971"/>
    </source>
</evidence>
<dbReference type="GO" id="GO:0046872">
    <property type="term" value="F:metal ion binding"/>
    <property type="evidence" value="ECO:0007669"/>
    <property type="project" value="InterPro"/>
</dbReference>
<organism evidence="3 4">
    <name type="scientific">Bacillus aquiflavi</name>
    <dbReference type="NCBI Taxonomy" id="2672567"/>
    <lineage>
        <taxon>Bacteria</taxon>
        <taxon>Bacillati</taxon>
        <taxon>Bacillota</taxon>
        <taxon>Bacilli</taxon>
        <taxon>Bacillales</taxon>
        <taxon>Bacillaceae</taxon>
        <taxon>Bacillus</taxon>
    </lineage>
</organism>
<evidence type="ECO:0000313" key="2">
    <source>
        <dbReference type="EMBL" id="MBA4537863.1"/>
    </source>
</evidence>